<dbReference type="InterPro" id="IPR050295">
    <property type="entry name" value="Plant_2OG-oxidoreductases"/>
</dbReference>
<evidence type="ECO:0000256" key="1">
    <source>
        <dbReference type="ARBA" id="ARBA00022723"/>
    </source>
</evidence>
<reference evidence="4" key="2">
    <citation type="submission" date="2021-03" db="UniProtKB">
        <authorList>
            <consortium name="EnsemblPlants"/>
        </authorList>
    </citation>
    <scope>IDENTIFICATION</scope>
</reference>
<evidence type="ECO:0000259" key="3">
    <source>
        <dbReference type="Pfam" id="PF14226"/>
    </source>
</evidence>
<evidence type="ECO:0000256" key="2">
    <source>
        <dbReference type="ARBA" id="ARBA00023004"/>
    </source>
</evidence>
<sequence length="152" mass="17071">MAVLSFPAMNLELPSKSVQELIKSTVKEVPEKYRVQLPNISDDNHSEIQYMDSPVIDLGLLSAASSSLHEEELRKLRSVLDSWGCLQVINHGLSSSLLDNIRELGKDFFALPLEEKQKHSRTLEWFEGYGGDTVSEGQNYNWNETASQNSSS</sequence>
<dbReference type="Gene3D" id="2.60.120.330">
    <property type="entry name" value="B-lactam Antibiotic, Isopenicillin N Synthase, Chain"/>
    <property type="match status" value="1"/>
</dbReference>
<accession>A0A803LH25</accession>
<dbReference type="InterPro" id="IPR027443">
    <property type="entry name" value="IPNS-like_sf"/>
</dbReference>
<keyword evidence="5" id="KW-1185">Reference proteome</keyword>
<evidence type="ECO:0000313" key="4">
    <source>
        <dbReference type="EnsemblPlants" id="AUR62013272-RA:cds"/>
    </source>
</evidence>
<dbReference type="InterPro" id="IPR026992">
    <property type="entry name" value="DIOX_N"/>
</dbReference>
<protein>
    <recommendedName>
        <fullName evidence="3">Non-haem dioxygenase N-terminal domain-containing protein</fullName>
    </recommendedName>
</protein>
<name>A0A803LH25_CHEQI</name>
<proteinExistence type="predicted"/>
<dbReference type="SUPFAM" id="SSF51197">
    <property type="entry name" value="Clavaminate synthase-like"/>
    <property type="match status" value="1"/>
</dbReference>
<keyword evidence="2" id="KW-0408">Iron</keyword>
<organism evidence="4 5">
    <name type="scientific">Chenopodium quinoa</name>
    <name type="common">Quinoa</name>
    <dbReference type="NCBI Taxonomy" id="63459"/>
    <lineage>
        <taxon>Eukaryota</taxon>
        <taxon>Viridiplantae</taxon>
        <taxon>Streptophyta</taxon>
        <taxon>Embryophyta</taxon>
        <taxon>Tracheophyta</taxon>
        <taxon>Spermatophyta</taxon>
        <taxon>Magnoliopsida</taxon>
        <taxon>eudicotyledons</taxon>
        <taxon>Gunneridae</taxon>
        <taxon>Pentapetalae</taxon>
        <taxon>Caryophyllales</taxon>
        <taxon>Chenopodiaceae</taxon>
        <taxon>Chenopodioideae</taxon>
        <taxon>Atripliceae</taxon>
        <taxon>Chenopodium</taxon>
    </lineage>
</organism>
<evidence type="ECO:0000313" key="5">
    <source>
        <dbReference type="Proteomes" id="UP000596660"/>
    </source>
</evidence>
<dbReference type="AlphaFoldDB" id="A0A803LH25"/>
<reference evidence="4" key="1">
    <citation type="journal article" date="2017" name="Nature">
        <title>The genome of Chenopodium quinoa.</title>
        <authorList>
            <person name="Jarvis D.E."/>
            <person name="Ho Y.S."/>
            <person name="Lightfoot D.J."/>
            <person name="Schmoeckel S.M."/>
            <person name="Li B."/>
            <person name="Borm T.J.A."/>
            <person name="Ohyanagi H."/>
            <person name="Mineta K."/>
            <person name="Michell C.T."/>
            <person name="Saber N."/>
            <person name="Kharbatia N.M."/>
            <person name="Rupper R.R."/>
            <person name="Sharp A.R."/>
            <person name="Dally N."/>
            <person name="Boughton B.A."/>
            <person name="Woo Y.H."/>
            <person name="Gao G."/>
            <person name="Schijlen E.G.W.M."/>
            <person name="Guo X."/>
            <person name="Momin A.A."/>
            <person name="Negrao S."/>
            <person name="Al-Babili S."/>
            <person name="Gehring C."/>
            <person name="Roessner U."/>
            <person name="Jung C."/>
            <person name="Murphy K."/>
            <person name="Arold S.T."/>
            <person name="Gojobori T."/>
            <person name="van der Linden C.G."/>
            <person name="van Loo E.N."/>
            <person name="Jellen E.N."/>
            <person name="Maughan P.J."/>
            <person name="Tester M."/>
        </authorList>
    </citation>
    <scope>NUCLEOTIDE SEQUENCE [LARGE SCALE GENOMIC DNA]</scope>
    <source>
        <strain evidence="4">cv. PI 614886</strain>
    </source>
</reference>
<keyword evidence="1" id="KW-0479">Metal-binding</keyword>
<dbReference type="Proteomes" id="UP000596660">
    <property type="component" value="Unplaced"/>
</dbReference>
<dbReference type="EnsemblPlants" id="AUR62013272-RA">
    <property type="protein sequence ID" value="AUR62013272-RA:cds"/>
    <property type="gene ID" value="AUR62013272"/>
</dbReference>
<dbReference type="Gramene" id="AUR62013272-RA">
    <property type="protein sequence ID" value="AUR62013272-RA:cds"/>
    <property type="gene ID" value="AUR62013272"/>
</dbReference>
<dbReference type="GO" id="GO:0046872">
    <property type="term" value="F:metal ion binding"/>
    <property type="evidence" value="ECO:0007669"/>
    <property type="project" value="UniProtKB-KW"/>
</dbReference>
<feature type="domain" description="Non-haem dioxygenase N-terminal" evidence="3">
    <location>
        <begin position="54"/>
        <end position="146"/>
    </location>
</feature>
<dbReference type="SMR" id="A0A803LH25"/>
<dbReference type="PANTHER" id="PTHR47991">
    <property type="entry name" value="OXOGLUTARATE/IRON-DEPENDENT DIOXYGENASE"/>
    <property type="match status" value="1"/>
</dbReference>
<dbReference type="Pfam" id="PF14226">
    <property type="entry name" value="DIOX_N"/>
    <property type="match status" value="1"/>
</dbReference>